<organism evidence="2 3">
    <name type="scientific">Chungangia koreensis</name>
    <dbReference type="NCBI Taxonomy" id="752657"/>
    <lineage>
        <taxon>Bacteria</taxon>
        <taxon>Bacillati</taxon>
        <taxon>Bacillota</taxon>
        <taxon>Bacilli</taxon>
        <taxon>Lactobacillales</taxon>
        <taxon>Chungangia</taxon>
    </lineage>
</organism>
<gene>
    <name evidence="2" type="ORF">ACFOZY_09300</name>
</gene>
<dbReference type="GO" id="GO:0016746">
    <property type="term" value="F:acyltransferase activity"/>
    <property type="evidence" value="ECO:0007669"/>
    <property type="project" value="UniProtKB-KW"/>
</dbReference>
<reference evidence="3" key="1">
    <citation type="journal article" date="2019" name="Int. J. Syst. Evol. Microbiol.">
        <title>The Global Catalogue of Microorganisms (GCM) 10K type strain sequencing project: providing services to taxonomists for standard genome sequencing and annotation.</title>
        <authorList>
            <consortium name="The Broad Institute Genomics Platform"/>
            <consortium name="The Broad Institute Genome Sequencing Center for Infectious Disease"/>
            <person name="Wu L."/>
            <person name="Ma J."/>
        </authorList>
    </citation>
    <scope>NUCLEOTIDE SEQUENCE [LARGE SCALE GENOMIC DNA]</scope>
    <source>
        <strain evidence="3">CCUG 59778</strain>
    </source>
</reference>
<dbReference type="Proteomes" id="UP001595817">
    <property type="component" value="Unassembled WGS sequence"/>
</dbReference>
<dbReference type="InterPro" id="IPR000182">
    <property type="entry name" value="GNAT_dom"/>
</dbReference>
<dbReference type="Gene3D" id="3.40.630.30">
    <property type="match status" value="1"/>
</dbReference>
<keyword evidence="2" id="KW-0012">Acyltransferase</keyword>
<evidence type="ECO:0000313" key="3">
    <source>
        <dbReference type="Proteomes" id="UP001595817"/>
    </source>
</evidence>
<accession>A0ABV8X7N2</accession>
<name>A0ABV8X7N2_9LACT</name>
<evidence type="ECO:0000313" key="2">
    <source>
        <dbReference type="EMBL" id="MFC4410607.1"/>
    </source>
</evidence>
<evidence type="ECO:0000259" key="1">
    <source>
        <dbReference type="PROSITE" id="PS51186"/>
    </source>
</evidence>
<keyword evidence="2" id="KW-0808">Transferase</keyword>
<dbReference type="CDD" id="cd04301">
    <property type="entry name" value="NAT_SF"/>
    <property type="match status" value="1"/>
</dbReference>
<dbReference type="PROSITE" id="PS51186">
    <property type="entry name" value="GNAT"/>
    <property type="match status" value="1"/>
</dbReference>
<dbReference type="Pfam" id="PF00583">
    <property type="entry name" value="Acetyltransf_1"/>
    <property type="match status" value="1"/>
</dbReference>
<keyword evidence="3" id="KW-1185">Reference proteome</keyword>
<protein>
    <submittedName>
        <fullName evidence="2">GNAT family N-acetyltransferase</fullName>
        <ecNumber evidence="2">2.3.1.-</ecNumber>
    </submittedName>
</protein>
<dbReference type="RefSeq" id="WP_378154638.1">
    <property type="nucleotide sequence ID" value="NZ_JBHSEC010000019.1"/>
</dbReference>
<dbReference type="SUPFAM" id="SSF55729">
    <property type="entry name" value="Acyl-CoA N-acyltransferases (Nat)"/>
    <property type="match status" value="1"/>
</dbReference>
<dbReference type="InterPro" id="IPR016181">
    <property type="entry name" value="Acyl_CoA_acyltransferase"/>
</dbReference>
<dbReference type="EC" id="2.3.1.-" evidence="2"/>
<comment type="caution">
    <text evidence="2">The sequence shown here is derived from an EMBL/GenBank/DDBJ whole genome shotgun (WGS) entry which is preliminary data.</text>
</comment>
<sequence>MIQLKPVTKDNIGACVRLKVAEDQTTFVAPNINSIAWAYVAPELTPYGIYDGDTLVGFLSTEIIPDNEDYDRYWVPRFMIGADFQRKGYGRAGMMAAVEMLSNYEDCSRVRLSVVEENSAAIDFYKSIGFVLTDEYLEDERVMDYIFEGK</sequence>
<feature type="domain" description="N-acetyltransferase" evidence="1">
    <location>
        <begin position="2"/>
        <end position="148"/>
    </location>
</feature>
<proteinExistence type="predicted"/>
<dbReference type="EMBL" id="JBHSEC010000019">
    <property type="protein sequence ID" value="MFC4410607.1"/>
    <property type="molecule type" value="Genomic_DNA"/>
</dbReference>